<keyword evidence="10" id="KW-1015">Disulfide bond</keyword>
<dbReference type="PANTHER" id="PTHR47904:SF1">
    <property type="entry name" value="NATURAL CYTOTOXICITY TRIGGERING RECEPTOR 3"/>
    <property type="match status" value="1"/>
</dbReference>
<evidence type="ECO:0000256" key="14">
    <source>
        <dbReference type="ARBA" id="ARBA00032296"/>
    </source>
</evidence>
<evidence type="ECO:0000256" key="4">
    <source>
        <dbReference type="ARBA" id="ARBA00022475"/>
    </source>
</evidence>
<dbReference type="SUPFAM" id="SSF48726">
    <property type="entry name" value="Immunoglobulin"/>
    <property type="match status" value="1"/>
</dbReference>
<dbReference type="InterPro" id="IPR036179">
    <property type="entry name" value="Ig-like_dom_sf"/>
</dbReference>
<evidence type="ECO:0000256" key="3">
    <source>
        <dbReference type="ARBA" id="ARBA00019135"/>
    </source>
</evidence>
<dbReference type="InterPro" id="IPR013783">
    <property type="entry name" value="Ig-like_fold"/>
</dbReference>
<keyword evidence="12" id="KW-0325">Glycoprotein</keyword>
<dbReference type="Pfam" id="PF07686">
    <property type="entry name" value="V-set"/>
    <property type="match status" value="1"/>
</dbReference>
<organism evidence="18 19">
    <name type="scientific">Acipenser oxyrinchus oxyrinchus</name>
    <dbReference type="NCBI Taxonomy" id="40147"/>
    <lineage>
        <taxon>Eukaryota</taxon>
        <taxon>Metazoa</taxon>
        <taxon>Chordata</taxon>
        <taxon>Craniata</taxon>
        <taxon>Vertebrata</taxon>
        <taxon>Euteleostomi</taxon>
        <taxon>Actinopterygii</taxon>
        <taxon>Chondrostei</taxon>
        <taxon>Acipenseriformes</taxon>
        <taxon>Acipenseridae</taxon>
        <taxon>Acipenser</taxon>
    </lineage>
</organism>
<keyword evidence="19" id="KW-1185">Reference proteome</keyword>
<keyword evidence="8 15" id="KW-1133">Transmembrane helix</keyword>
<feature type="domain" description="Ig-like" evidence="17">
    <location>
        <begin position="25"/>
        <end position="130"/>
    </location>
</feature>
<evidence type="ECO:0000256" key="7">
    <source>
        <dbReference type="ARBA" id="ARBA00022859"/>
    </source>
</evidence>
<dbReference type="GO" id="GO:0030101">
    <property type="term" value="P:natural killer cell activation"/>
    <property type="evidence" value="ECO:0007669"/>
    <property type="project" value="TreeGrafter"/>
</dbReference>
<evidence type="ECO:0000256" key="10">
    <source>
        <dbReference type="ARBA" id="ARBA00023157"/>
    </source>
</evidence>
<evidence type="ECO:0000256" key="6">
    <source>
        <dbReference type="ARBA" id="ARBA00022729"/>
    </source>
</evidence>
<proteinExistence type="inferred from homology"/>
<evidence type="ECO:0000256" key="1">
    <source>
        <dbReference type="ARBA" id="ARBA00004251"/>
    </source>
</evidence>
<dbReference type="InterPro" id="IPR007110">
    <property type="entry name" value="Ig-like_dom"/>
</dbReference>
<comment type="caution">
    <text evidence="18">The sequence shown here is derived from an EMBL/GenBank/DDBJ whole genome shotgun (WGS) entry which is preliminary data.</text>
</comment>
<dbReference type="Gene3D" id="2.60.40.10">
    <property type="entry name" value="Immunoglobulins"/>
    <property type="match status" value="1"/>
</dbReference>
<evidence type="ECO:0000256" key="5">
    <source>
        <dbReference type="ARBA" id="ARBA00022692"/>
    </source>
</evidence>
<keyword evidence="11 18" id="KW-0675">Receptor</keyword>
<comment type="subcellular location">
    <subcellularLocation>
        <location evidence="1">Cell membrane</location>
        <topology evidence="1">Single-pass type I membrane protein</topology>
    </subcellularLocation>
</comment>
<sequence>MDAAKYFIILILALETAYISVVFAEEFQVYQEPEVNATEGDRTRLGCAFNTSSGRVGIGSFKWYRVRSDGKRSEVSNETHPAGVVTSDQFRTNKDASLYLLHPHTYDSGVYYCEVELLSAGRRTGNGTVLAVYQRSKEEHSESADASFSQKTLLLAAGVGGALIVLITIAVRCCKTQRGTGAAPPTSQPASRDCDVYGQLPMKKKKKNLKKKDKAVAQAPADELQYVQLNLKRPRKDRVQNIDHVEYATVHTRLTLPVQQVLDPLILTPQIHTLCAAGISIPHPVTTSFPDATNMFLSVHTAPKL</sequence>
<comment type="similarity">
    <text evidence="2">Belongs to the natural cytotoxicity receptor (NCR) family.</text>
</comment>
<feature type="signal peptide" evidence="16">
    <location>
        <begin position="1"/>
        <end position="24"/>
    </location>
</feature>
<dbReference type="GO" id="GO:0005886">
    <property type="term" value="C:plasma membrane"/>
    <property type="evidence" value="ECO:0007669"/>
    <property type="project" value="UniProtKB-SubCell"/>
</dbReference>
<dbReference type="InterPro" id="IPR003599">
    <property type="entry name" value="Ig_sub"/>
</dbReference>
<evidence type="ECO:0000256" key="8">
    <source>
        <dbReference type="ARBA" id="ARBA00022989"/>
    </source>
</evidence>
<reference evidence="18" key="1">
    <citation type="submission" date="2022-02" db="EMBL/GenBank/DDBJ databases">
        <title>Atlantic sturgeon de novo genome assembly.</title>
        <authorList>
            <person name="Stock M."/>
            <person name="Klopp C."/>
            <person name="Guiguen Y."/>
            <person name="Cabau C."/>
            <person name="Parinello H."/>
            <person name="Santidrian Yebra-Pimentel E."/>
            <person name="Kuhl H."/>
            <person name="Dirks R.P."/>
            <person name="Guessner J."/>
            <person name="Wuertz S."/>
            <person name="Du K."/>
            <person name="Schartl M."/>
        </authorList>
    </citation>
    <scope>NUCLEOTIDE SEQUENCE</scope>
    <source>
        <strain evidence="18">STURGEONOMICS-FGT-2020</strain>
        <tissue evidence="18">Whole blood</tissue>
    </source>
</reference>
<keyword evidence="5 15" id="KW-0812">Transmembrane</keyword>
<evidence type="ECO:0000259" key="17">
    <source>
        <dbReference type="PROSITE" id="PS50835"/>
    </source>
</evidence>
<evidence type="ECO:0000256" key="15">
    <source>
        <dbReference type="SAM" id="Phobius"/>
    </source>
</evidence>
<feature type="chain" id="PRO_5042040912" description="Natural cytotoxicity triggering receptor 3" evidence="16">
    <location>
        <begin position="25"/>
        <end position="305"/>
    </location>
</feature>
<dbReference type="InterPro" id="IPR013106">
    <property type="entry name" value="Ig_V-set"/>
</dbReference>
<dbReference type="GO" id="GO:0045954">
    <property type="term" value="P:positive regulation of natural killer cell mediated cytotoxicity"/>
    <property type="evidence" value="ECO:0007669"/>
    <property type="project" value="InterPro"/>
</dbReference>
<evidence type="ECO:0000256" key="13">
    <source>
        <dbReference type="ARBA" id="ARBA00023319"/>
    </source>
</evidence>
<evidence type="ECO:0000313" key="19">
    <source>
        <dbReference type="Proteomes" id="UP001230051"/>
    </source>
</evidence>
<gene>
    <name evidence="18" type="primary">Ncr3</name>
    <name evidence="18" type="ORF">AOXY_G27665</name>
</gene>
<dbReference type="Proteomes" id="UP001230051">
    <property type="component" value="Unassembled WGS sequence"/>
</dbReference>
<dbReference type="SMART" id="SM00409">
    <property type="entry name" value="IG"/>
    <property type="match status" value="1"/>
</dbReference>
<keyword evidence="13" id="KW-0393">Immunoglobulin domain</keyword>
<name>A0AAD8CS39_ACIOX</name>
<keyword evidence="7" id="KW-0391">Immunity</keyword>
<dbReference type="InterPro" id="IPR043226">
    <property type="entry name" value="NCR3"/>
</dbReference>
<keyword evidence="9 15" id="KW-0472">Membrane</keyword>
<protein>
    <recommendedName>
        <fullName evidence="3">Natural cytotoxicity triggering receptor 3</fullName>
    </recommendedName>
    <alternativeName>
        <fullName evidence="14">Natural killer cell p30-related protein</fullName>
    </alternativeName>
</protein>
<keyword evidence="4" id="KW-1003">Cell membrane</keyword>
<dbReference type="PROSITE" id="PS50835">
    <property type="entry name" value="IG_LIKE"/>
    <property type="match status" value="1"/>
</dbReference>
<keyword evidence="6 16" id="KW-0732">Signal</keyword>
<dbReference type="GO" id="GO:0002429">
    <property type="term" value="P:immune response-activating cell surface receptor signaling pathway"/>
    <property type="evidence" value="ECO:0007669"/>
    <property type="project" value="InterPro"/>
</dbReference>
<evidence type="ECO:0000256" key="2">
    <source>
        <dbReference type="ARBA" id="ARBA00006531"/>
    </source>
</evidence>
<dbReference type="AlphaFoldDB" id="A0AAD8CS39"/>
<feature type="transmembrane region" description="Helical" evidence="15">
    <location>
        <begin position="153"/>
        <end position="171"/>
    </location>
</feature>
<dbReference type="PANTHER" id="PTHR47904">
    <property type="entry name" value="NATURAL CYTOTOXICITY TRIGGERING RECEPTOR 3"/>
    <property type="match status" value="1"/>
</dbReference>
<evidence type="ECO:0000313" key="18">
    <source>
        <dbReference type="EMBL" id="KAK1155242.1"/>
    </source>
</evidence>
<evidence type="ECO:0000256" key="11">
    <source>
        <dbReference type="ARBA" id="ARBA00023170"/>
    </source>
</evidence>
<dbReference type="EMBL" id="JAGXEW010000032">
    <property type="protein sequence ID" value="KAK1155242.1"/>
    <property type="molecule type" value="Genomic_DNA"/>
</dbReference>
<evidence type="ECO:0000256" key="16">
    <source>
        <dbReference type="SAM" id="SignalP"/>
    </source>
</evidence>
<accession>A0AAD8CS39</accession>
<evidence type="ECO:0000256" key="12">
    <source>
        <dbReference type="ARBA" id="ARBA00023180"/>
    </source>
</evidence>
<evidence type="ECO:0000256" key="9">
    <source>
        <dbReference type="ARBA" id="ARBA00023136"/>
    </source>
</evidence>